<dbReference type="STRING" id="578460.C4V6X3"/>
<keyword evidence="6" id="KW-0564">Palmitate</keyword>
<evidence type="ECO:0000256" key="5">
    <source>
        <dbReference type="ARBA" id="ARBA00023136"/>
    </source>
</evidence>
<dbReference type="PROSITE" id="PS50216">
    <property type="entry name" value="DHHC"/>
    <property type="match status" value="1"/>
</dbReference>
<dbReference type="KEGG" id="nce:NCER_100173"/>
<dbReference type="GO" id="GO:0016020">
    <property type="term" value="C:membrane"/>
    <property type="evidence" value="ECO:0007669"/>
    <property type="project" value="UniProtKB-SubCell"/>
</dbReference>
<dbReference type="InterPro" id="IPR039859">
    <property type="entry name" value="PFA4/ZDH16/20/ERF2-like"/>
</dbReference>
<keyword evidence="2 10" id="KW-0808">Transferase</keyword>
<dbReference type="InterPro" id="IPR001594">
    <property type="entry name" value="Palmitoyltrfase_DHHC"/>
</dbReference>
<evidence type="ECO:0000256" key="4">
    <source>
        <dbReference type="ARBA" id="ARBA00022989"/>
    </source>
</evidence>
<evidence type="ECO:0000256" key="3">
    <source>
        <dbReference type="ARBA" id="ARBA00022692"/>
    </source>
</evidence>
<proteinExistence type="inferred from homology"/>
<evidence type="ECO:0000256" key="10">
    <source>
        <dbReference type="RuleBase" id="RU079119"/>
    </source>
</evidence>
<dbReference type="GO" id="GO:0005783">
    <property type="term" value="C:endoplasmic reticulum"/>
    <property type="evidence" value="ECO:0007669"/>
    <property type="project" value="TreeGrafter"/>
</dbReference>
<evidence type="ECO:0000256" key="8">
    <source>
        <dbReference type="ARBA" id="ARBA00023315"/>
    </source>
</evidence>
<keyword evidence="3 10" id="KW-0812">Transmembrane</keyword>
<keyword evidence="8 10" id="KW-0012">Acyltransferase</keyword>
<dbReference type="OrthoDB" id="9909019at2759"/>
<feature type="domain" description="Palmitoyltransferase DHHC" evidence="11">
    <location>
        <begin position="103"/>
        <end position="162"/>
    </location>
</feature>
<keyword evidence="5 10" id="KW-0472">Membrane</keyword>
<keyword evidence="4 10" id="KW-1133">Transmembrane helix</keyword>
<dbReference type="EC" id="2.3.1.225" evidence="10"/>
<evidence type="ECO:0000256" key="6">
    <source>
        <dbReference type="ARBA" id="ARBA00023139"/>
    </source>
</evidence>
<evidence type="ECO:0000256" key="9">
    <source>
        <dbReference type="ARBA" id="ARBA00048048"/>
    </source>
</evidence>
<dbReference type="InParanoid" id="C4V6X3"/>
<comment type="domain">
    <text evidence="10">The DHHC domain is required for palmitoyltransferase activity.</text>
</comment>
<evidence type="ECO:0000256" key="1">
    <source>
        <dbReference type="ARBA" id="ARBA00004141"/>
    </source>
</evidence>
<dbReference type="AlphaFoldDB" id="C4V6X3"/>
<evidence type="ECO:0000313" key="12">
    <source>
        <dbReference type="EMBL" id="EEQ83039.1"/>
    </source>
</evidence>
<dbReference type="VEuPathDB" id="MicrosporidiaDB:NCER_100173"/>
<protein>
    <recommendedName>
        <fullName evidence="10">Palmitoyltransferase</fullName>
        <ecNumber evidence="10">2.3.1.225</ecNumber>
    </recommendedName>
</protein>
<evidence type="ECO:0000259" key="11">
    <source>
        <dbReference type="Pfam" id="PF01529"/>
    </source>
</evidence>
<dbReference type="GO" id="GO:0019706">
    <property type="term" value="F:protein-cysteine S-palmitoyltransferase activity"/>
    <property type="evidence" value="ECO:0007669"/>
    <property type="project" value="UniProtKB-EC"/>
</dbReference>
<comment type="catalytic activity">
    <reaction evidence="9 10">
        <text>L-cysteinyl-[protein] + hexadecanoyl-CoA = S-hexadecanoyl-L-cysteinyl-[protein] + CoA</text>
        <dbReference type="Rhea" id="RHEA:36683"/>
        <dbReference type="Rhea" id="RHEA-COMP:10131"/>
        <dbReference type="Rhea" id="RHEA-COMP:11032"/>
        <dbReference type="ChEBI" id="CHEBI:29950"/>
        <dbReference type="ChEBI" id="CHEBI:57287"/>
        <dbReference type="ChEBI" id="CHEBI:57379"/>
        <dbReference type="ChEBI" id="CHEBI:74151"/>
        <dbReference type="EC" id="2.3.1.225"/>
    </reaction>
</comment>
<organism evidence="13">
    <name type="scientific">Vairimorpha ceranae (strain BRL01)</name>
    <name type="common">Microsporidian parasite</name>
    <name type="synonym">Nosema ceranae</name>
    <dbReference type="NCBI Taxonomy" id="578460"/>
    <lineage>
        <taxon>Eukaryota</taxon>
        <taxon>Fungi</taxon>
        <taxon>Fungi incertae sedis</taxon>
        <taxon>Microsporidia</taxon>
        <taxon>Nosematidae</taxon>
        <taxon>Vairimorpha</taxon>
    </lineage>
</organism>
<comment type="similarity">
    <text evidence="10">Belongs to the DHHC palmitoyltransferase family.</text>
</comment>
<dbReference type="PANTHER" id="PTHR22883">
    <property type="entry name" value="ZINC FINGER DHHC DOMAIN CONTAINING PROTEIN"/>
    <property type="match status" value="1"/>
</dbReference>
<feature type="transmembrane region" description="Helical" evidence="10">
    <location>
        <begin position="147"/>
        <end position="163"/>
    </location>
</feature>
<dbReference type="Pfam" id="PF01529">
    <property type="entry name" value="DHHC"/>
    <property type="match status" value="1"/>
</dbReference>
<dbReference type="GO" id="GO:0005794">
    <property type="term" value="C:Golgi apparatus"/>
    <property type="evidence" value="ECO:0007669"/>
    <property type="project" value="TreeGrafter"/>
</dbReference>
<keyword evidence="7" id="KW-0449">Lipoprotein</keyword>
<name>C4V6X3_VAIC1</name>
<dbReference type="Proteomes" id="UP000009082">
    <property type="component" value="Unassembled WGS sequence"/>
</dbReference>
<feature type="transmembrane region" description="Helical" evidence="10">
    <location>
        <begin position="12"/>
        <end position="29"/>
    </location>
</feature>
<evidence type="ECO:0000313" key="13">
    <source>
        <dbReference type="Proteomes" id="UP000009082"/>
    </source>
</evidence>
<dbReference type="HOGENOM" id="CLU_1619527_0_0_1"/>
<sequence>MSLQKNYRNIWIYLLHLLIYSLDIQYIILSKSSLLQHNFMLFIMIINLLALIKLCFVNPGYVFKKFKNLNQESVVKFTKNTERKIYFNDNRWLLLIKIQDQEKIYKYCEECNIFKVEKISHCRECNCCVHEMDHHCFWLRRCVARNTIKYFYFYIFSITFFYTI</sequence>
<accession>C4V6X3</accession>
<evidence type="ECO:0000256" key="7">
    <source>
        <dbReference type="ARBA" id="ARBA00023288"/>
    </source>
</evidence>
<reference evidence="13" key="1">
    <citation type="journal article" date="2009" name="PLoS Pathog.">
        <title>Genomic analyses of the microsporidian Nosema ceranae, an emergent pathogen of honey bees.</title>
        <authorList>
            <person name="Cornman R.S."/>
            <person name="Chen Y.P."/>
            <person name="Schatz M.C."/>
            <person name="Street C."/>
            <person name="Zhao Y."/>
            <person name="Desany B."/>
            <person name="Egholm M."/>
            <person name="Hutchison S."/>
            <person name="Pettis J.S."/>
            <person name="Lipkin W.I."/>
            <person name="Evans J.D."/>
        </authorList>
    </citation>
    <scope>NUCLEOTIDE SEQUENCE [LARGE SCALE GENOMIC DNA]</scope>
    <source>
        <strain evidence="13">BRL01</strain>
    </source>
</reference>
<evidence type="ECO:0000256" key="2">
    <source>
        <dbReference type="ARBA" id="ARBA00022679"/>
    </source>
</evidence>
<comment type="subcellular location">
    <subcellularLocation>
        <location evidence="1">Membrane</location>
        <topology evidence="1">Multi-pass membrane protein</topology>
    </subcellularLocation>
</comment>
<feature type="transmembrane region" description="Helical" evidence="10">
    <location>
        <begin position="41"/>
        <end position="63"/>
    </location>
</feature>
<dbReference type="GO" id="GO:0006612">
    <property type="term" value="P:protein targeting to membrane"/>
    <property type="evidence" value="ECO:0007669"/>
    <property type="project" value="TreeGrafter"/>
</dbReference>
<gene>
    <name evidence="12" type="ORF">NCER_100173</name>
</gene>
<dbReference type="EMBL" id="ACOL01000006">
    <property type="protein sequence ID" value="EEQ83039.1"/>
    <property type="molecule type" value="Genomic_DNA"/>
</dbReference>